<accession>A0A813GJX8</accession>
<dbReference type="AlphaFoldDB" id="A0A813GJX8"/>
<feature type="compositionally biased region" description="Polar residues" evidence="1">
    <location>
        <begin position="38"/>
        <end position="47"/>
    </location>
</feature>
<gene>
    <name evidence="2" type="ORF">PGLA1383_LOCUS43403</name>
</gene>
<evidence type="ECO:0000256" key="1">
    <source>
        <dbReference type="SAM" id="MobiDB-lite"/>
    </source>
</evidence>
<organism evidence="2 3">
    <name type="scientific">Polarella glacialis</name>
    <name type="common">Dinoflagellate</name>
    <dbReference type="NCBI Taxonomy" id="89957"/>
    <lineage>
        <taxon>Eukaryota</taxon>
        <taxon>Sar</taxon>
        <taxon>Alveolata</taxon>
        <taxon>Dinophyceae</taxon>
        <taxon>Suessiales</taxon>
        <taxon>Suessiaceae</taxon>
        <taxon>Polarella</taxon>
    </lineage>
</organism>
<proteinExistence type="predicted"/>
<sequence>ACGFCRRRAPPPPTSRLAATAPVANSPVPDPGVVESEAVSNPDSAYSNEWEQDQAVLKELDALGLALGDRQAAVACATSLKFAELRALRLLAEQASHGIDYRSVGQGWQKGHPMDRLSYREGKGKSCLRAESQLRSKASVEALQKICSDLGANPAGAASAISATFVREIGADQSLGSSATFEGVLKSLEAELLMPLRSLNEDQRSMSKSFPGLDLPTEEIRKTVAAITRNVLQGTFKQWRYSNP</sequence>
<dbReference type="Proteomes" id="UP000654075">
    <property type="component" value="Unassembled WGS sequence"/>
</dbReference>
<feature type="region of interest" description="Disordered" evidence="1">
    <location>
        <begin position="1"/>
        <end position="47"/>
    </location>
</feature>
<keyword evidence="3" id="KW-1185">Reference proteome</keyword>
<reference evidence="2" key="1">
    <citation type="submission" date="2021-02" db="EMBL/GenBank/DDBJ databases">
        <authorList>
            <person name="Dougan E. K."/>
            <person name="Rhodes N."/>
            <person name="Thang M."/>
            <person name="Chan C."/>
        </authorList>
    </citation>
    <scope>NUCLEOTIDE SEQUENCE</scope>
</reference>
<evidence type="ECO:0000313" key="3">
    <source>
        <dbReference type="Proteomes" id="UP000654075"/>
    </source>
</evidence>
<comment type="caution">
    <text evidence="2">The sequence shown here is derived from an EMBL/GenBank/DDBJ whole genome shotgun (WGS) entry which is preliminary data.</text>
</comment>
<dbReference type="EMBL" id="CAJNNV010028973">
    <property type="protein sequence ID" value="CAE8626474.1"/>
    <property type="molecule type" value="Genomic_DNA"/>
</dbReference>
<feature type="non-terminal residue" evidence="2">
    <location>
        <position position="1"/>
    </location>
</feature>
<evidence type="ECO:0000313" key="2">
    <source>
        <dbReference type="EMBL" id="CAE8626474.1"/>
    </source>
</evidence>
<name>A0A813GJX8_POLGL</name>
<feature type="non-terminal residue" evidence="2">
    <location>
        <position position="244"/>
    </location>
</feature>
<protein>
    <submittedName>
        <fullName evidence="2">Uncharacterized protein</fullName>
    </submittedName>
</protein>